<accession>A0A848KHS7</accession>
<dbReference type="AlphaFoldDB" id="A0A848KHS7"/>
<evidence type="ECO:0000313" key="3">
    <source>
        <dbReference type="EMBL" id="NMN98295.1"/>
    </source>
</evidence>
<name>A0A848KHS7_9NOCA</name>
<sequence>MVAGLLLVAGCGSEQPAQVAAPTTSPPGVVTTTTTASPETEKEVAPTDSGARLSEHSKGAALIVTAVRIGRHDTFDRVVYEFGGKGVPGSKVRYVDKVATQGKGDDVPVAGESILHVFISGVVYPEPGGVKQYNGPDPLVEPTARVVTEVHMLGTFEGDTQSAIGTRTDKPGFRVTVLDNPTRLVIDIASG</sequence>
<dbReference type="Proteomes" id="UP000535543">
    <property type="component" value="Unassembled WGS sequence"/>
</dbReference>
<proteinExistence type="predicted"/>
<protein>
    <recommendedName>
        <fullName evidence="2">AMIN-like domain-containing protein</fullName>
    </recommendedName>
</protein>
<feature type="compositionally biased region" description="Low complexity" evidence="1">
    <location>
        <begin position="19"/>
        <end position="38"/>
    </location>
</feature>
<reference evidence="3 4" key="2">
    <citation type="submission" date="2020-06" db="EMBL/GenBank/DDBJ databases">
        <title>Antribacter stalactiti gen. nov., sp. nov., a new member of the family Nacardiaceae isolated from a cave.</title>
        <authorList>
            <person name="Kim I.S."/>
        </authorList>
    </citation>
    <scope>NUCLEOTIDE SEQUENCE [LARGE SCALE GENOMIC DNA]</scope>
    <source>
        <strain evidence="3 4">YC2-7</strain>
    </source>
</reference>
<evidence type="ECO:0000256" key="1">
    <source>
        <dbReference type="SAM" id="MobiDB-lite"/>
    </source>
</evidence>
<gene>
    <name evidence="3" type="ORF">FGL95_24940</name>
</gene>
<evidence type="ECO:0000259" key="2">
    <source>
        <dbReference type="Pfam" id="PF24837"/>
    </source>
</evidence>
<reference evidence="3 4" key="1">
    <citation type="submission" date="2019-05" db="EMBL/GenBank/DDBJ databases">
        <authorList>
            <person name="Lee S.D."/>
        </authorList>
    </citation>
    <scope>NUCLEOTIDE SEQUENCE [LARGE SCALE GENOMIC DNA]</scope>
    <source>
        <strain evidence="3 4">YC2-7</strain>
    </source>
</reference>
<dbReference type="RefSeq" id="WP_169592376.1">
    <property type="nucleotide sequence ID" value="NZ_VCQU01000010.1"/>
</dbReference>
<dbReference type="Pfam" id="PF24837">
    <property type="entry name" value="AMIN-like"/>
    <property type="match status" value="1"/>
</dbReference>
<organism evidence="3 4">
    <name type="scientific">Antrihabitans stalactiti</name>
    <dbReference type="NCBI Taxonomy" id="2584121"/>
    <lineage>
        <taxon>Bacteria</taxon>
        <taxon>Bacillati</taxon>
        <taxon>Actinomycetota</taxon>
        <taxon>Actinomycetes</taxon>
        <taxon>Mycobacteriales</taxon>
        <taxon>Nocardiaceae</taxon>
        <taxon>Antrihabitans</taxon>
    </lineage>
</organism>
<evidence type="ECO:0000313" key="4">
    <source>
        <dbReference type="Proteomes" id="UP000535543"/>
    </source>
</evidence>
<keyword evidence="4" id="KW-1185">Reference proteome</keyword>
<dbReference type="InterPro" id="IPR056303">
    <property type="entry name" value="AMIN-like"/>
</dbReference>
<comment type="caution">
    <text evidence="3">The sequence shown here is derived from an EMBL/GenBank/DDBJ whole genome shotgun (WGS) entry which is preliminary data.</text>
</comment>
<dbReference type="EMBL" id="VCQU01000010">
    <property type="protein sequence ID" value="NMN98295.1"/>
    <property type="molecule type" value="Genomic_DNA"/>
</dbReference>
<feature type="region of interest" description="Disordered" evidence="1">
    <location>
        <begin position="15"/>
        <end position="52"/>
    </location>
</feature>
<feature type="domain" description="AMIN-like" evidence="2">
    <location>
        <begin position="63"/>
        <end position="189"/>
    </location>
</feature>